<dbReference type="PANTHER" id="PTHR43130">
    <property type="entry name" value="ARAC-FAMILY TRANSCRIPTIONAL REGULATOR"/>
    <property type="match status" value="1"/>
</dbReference>
<dbReference type="InterPro" id="IPR052158">
    <property type="entry name" value="INH-QAR"/>
</dbReference>
<dbReference type="CDD" id="cd03139">
    <property type="entry name" value="GATase1_PfpI_2"/>
    <property type="match status" value="1"/>
</dbReference>
<proteinExistence type="predicted"/>
<dbReference type="EMBL" id="JAEUGD010000001">
    <property type="protein sequence ID" value="MBL6444713.1"/>
    <property type="molecule type" value="Genomic_DNA"/>
</dbReference>
<evidence type="ECO:0000313" key="2">
    <source>
        <dbReference type="EMBL" id="MBL6444713.1"/>
    </source>
</evidence>
<reference evidence="2" key="1">
    <citation type="submission" date="2021-01" db="EMBL/GenBank/DDBJ databases">
        <title>Fulvivirga kasyanovii gen. nov., sp nov., a novel member of the phylum Bacteroidetes isolated from seawater in a mussel farm.</title>
        <authorList>
            <person name="Zhao L.-H."/>
            <person name="Wang Z.-J."/>
        </authorList>
    </citation>
    <scope>NUCLEOTIDE SEQUENCE</scope>
    <source>
        <strain evidence="2">29W222</strain>
    </source>
</reference>
<keyword evidence="3" id="KW-1185">Reference proteome</keyword>
<dbReference type="Gene3D" id="3.40.50.880">
    <property type="match status" value="1"/>
</dbReference>
<dbReference type="Proteomes" id="UP000614216">
    <property type="component" value="Unassembled WGS sequence"/>
</dbReference>
<dbReference type="SUPFAM" id="SSF52317">
    <property type="entry name" value="Class I glutamine amidotransferase-like"/>
    <property type="match status" value="1"/>
</dbReference>
<organism evidence="2 3">
    <name type="scientific">Fulvivirga marina</name>
    <dbReference type="NCBI Taxonomy" id="2494733"/>
    <lineage>
        <taxon>Bacteria</taxon>
        <taxon>Pseudomonadati</taxon>
        <taxon>Bacteroidota</taxon>
        <taxon>Cytophagia</taxon>
        <taxon>Cytophagales</taxon>
        <taxon>Fulvivirgaceae</taxon>
        <taxon>Fulvivirga</taxon>
    </lineage>
</organism>
<dbReference type="InterPro" id="IPR029062">
    <property type="entry name" value="Class_I_gatase-like"/>
</dbReference>
<name>A0A937FUM7_9BACT</name>
<sequence>MEALDFTGPHDVFAMANYISRESLHSDDLPFQQYVIASAKGPVKTAGGIAITPDFTFDDAIPEAEIIFIPGGPYIKNISATDPMIKWIQSNYSDKNQIVSVCLGAFPLVVALGQKLQGHTITTHHQAIEDLREKVNSLNIDAFVAKGQRYVSEGNVLCSAGVSSGIDAAFYLLSDIMGQEIARKTSEIMEYNRTINWSLEQ</sequence>
<accession>A0A937FUM7</accession>
<dbReference type="Pfam" id="PF01965">
    <property type="entry name" value="DJ-1_PfpI"/>
    <property type="match status" value="1"/>
</dbReference>
<comment type="caution">
    <text evidence="2">The sequence shown here is derived from an EMBL/GenBank/DDBJ whole genome shotgun (WGS) entry which is preliminary data.</text>
</comment>
<evidence type="ECO:0000259" key="1">
    <source>
        <dbReference type="Pfam" id="PF01965"/>
    </source>
</evidence>
<feature type="domain" description="DJ-1/PfpI" evidence="1">
    <location>
        <begin position="3"/>
        <end position="172"/>
    </location>
</feature>
<evidence type="ECO:0000313" key="3">
    <source>
        <dbReference type="Proteomes" id="UP000614216"/>
    </source>
</evidence>
<dbReference type="InterPro" id="IPR002818">
    <property type="entry name" value="DJ-1/PfpI"/>
</dbReference>
<dbReference type="AlphaFoldDB" id="A0A937FUM7"/>
<gene>
    <name evidence="2" type="ORF">JMN32_00225</name>
</gene>
<protein>
    <submittedName>
        <fullName evidence="2">DJ-1/PfpI family protein</fullName>
    </submittedName>
</protein>
<dbReference type="PANTHER" id="PTHR43130:SF3">
    <property type="entry name" value="HTH-TYPE TRANSCRIPTIONAL REGULATOR RV1931C"/>
    <property type="match status" value="1"/>
</dbReference>